<dbReference type="InterPro" id="IPR005358">
    <property type="entry name" value="Puta_zinc/iron-chelating_dom"/>
</dbReference>
<accession>A0A198URF0</accession>
<comment type="caution">
    <text evidence="1">The sequence shown here is derived from an EMBL/GenBank/DDBJ whole genome shotgun (WGS) entry which is preliminary data.</text>
</comment>
<name>A0A198URF0_MORCA</name>
<dbReference type="AlphaFoldDB" id="A0A198URF0"/>
<dbReference type="Pfam" id="PF03692">
    <property type="entry name" value="CxxCxxCC"/>
    <property type="match status" value="1"/>
</dbReference>
<proteinExistence type="predicted"/>
<dbReference type="EMBL" id="LXHC01000005">
    <property type="protein sequence ID" value="OAU97837.1"/>
    <property type="molecule type" value="Genomic_DNA"/>
</dbReference>
<protein>
    <recommendedName>
        <fullName evidence="3">YcgN family cysteine cluster protein</fullName>
    </recommendedName>
</protein>
<evidence type="ECO:0008006" key="3">
    <source>
        <dbReference type="Google" id="ProtNLM"/>
    </source>
</evidence>
<dbReference type="NCBIfam" id="NF003506">
    <property type="entry name" value="PRK05170.2-4"/>
    <property type="match status" value="1"/>
</dbReference>
<dbReference type="PATRIC" id="fig|480.237.peg.677"/>
<reference evidence="1 2" key="1">
    <citation type="journal article" date="2016" name="Genome Biol. Evol.">
        <title>Comparative Genomic Analyses of the Moraxella catarrhalis Serosensitive and Seroresistant Lineages Demonstrate Their Independent Evolution.</title>
        <authorList>
            <person name="Earl J.P."/>
            <person name="de Vries S.P."/>
            <person name="Ahmed A."/>
            <person name="Powell E."/>
            <person name="Schultz M.P."/>
            <person name="Hermans P.W."/>
            <person name="Hill D.J."/>
            <person name="Zhou Z."/>
            <person name="Constantinidou C.I."/>
            <person name="Hu F.Z."/>
            <person name="Bootsma H.J."/>
            <person name="Ehrlich G.D."/>
        </authorList>
    </citation>
    <scope>NUCLEOTIDE SEQUENCE [LARGE SCALE GENOMIC DNA]</scope>
    <source>
        <strain evidence="1 2">Z7542</strain>
    </source>
</reference>
<dbReference type="InterPro" id="IPR008228">
    <property type="entry name" value="UCP006173"/>
</dbReference>
<evidence type="ECO:0000313" key="1">
    <source>
        <dbReference type="EMBL" id="OAU97837.1"/>
    </source>
</evidence>
<dbReference type="RefSeq" id="WP_064611513.1">
    <property type="nucleotide sequence ID" value="NZ_LXHB01000101.1"/>
</dbReference>
<dbReference type="Proteomes" id="UP000078228">
    <property type="component" value="Unassembled WGS sequence"/>
</dbReference>
<evidence type="ECO:0000313" key="2">
    <source>
        <dbReference type="Proteomes" id="UP000078228"/>
    </source>
</evidence>
<dbReference type="PANTHER" id="PTHR37421:SF1">
    <property type="entry name" value="UPF0260 PROTEIN YCGN"/>
    <property type="match status" value="1"/>
</dbReference>
<dbReference type="PANTHER" id="PTHR37421">
    <property type="entry name" value="UPF0260 PROTEIN YCGN"/>
    <property type="match status" value="1"/>
</dbReference>
<dbReference type="PIRSF" id="PIRSF006173">
    <property type="entry name" value="UCP006173"/>
    <property type="match status" value="1"/>
</dbReference>
<dbReference type="OrthoDB" id="9786855at2"/>
<sequence length="154" mass="17699">MISDEMRPRFWENYCLDELTDAEWEALCDGCGACCLVKFLDDDDAKYTEYTDVACQLLNTKTGHCQNYAERQRFVPDCIRLTAQMMPQMLWLPRHCAYKRLYLGQGLPAWHRLLKGTQNHGAGFAKVSVAGRCVSELGMSDADIERRVVKWVKP</sequence>
<gene>
    <name evidence="1" type="ORF">AO384_0523</name>
</gene>
<keyword evidence="2" id="KW-1185">Reference proteome</keyword>
<organism evidence="1 2">
    <name type="scientific">Moraxella catarrhalis</name>
    <name type="common">Branhamella catarrhalis</name>
    <dbReference type="NCBI Taxonomy" id="480"/>
    <lineage>
        <taxon>Bacteria</taxon>
        <taxon>Pseudomonadati</taxon>
        <taxon>Pseudomonadota</taxon>
        <taxon>Gammaproteobacteria</taxon>
        <taxon>Moraxellales</taxon>
        <taxon>Moraxellaceae</taxon>
        <taxon>Moraxella</taxon>
    </lineage>
</organism>